<geneLocation type="plasmid" evidence="2 3">
    <name>2</name>
</geneLocation>
<dbReference type="RefSeq" id="WP_348759979.1">
    <property type="nucleotide sequence ID" value="NZ_OZ026885.1"/>
</dbReference>
<reference evidence="2 3" key="1">
    <citation type="submission" date="2024-04" db="EMBL/GenBank/DDBJ databases">
        <authorList>
            <person name="Cremers G."/>
        </authorList>
    </citation>
    <scope>NUCLEOTIDE SEQUENCE [LARGE SCALE GENOMIC DNA]</scope>
    <source>
        <strain evidence="2">MeCH1-AG</strain>
        <plasmid evidence="2 3">2</plasmid>
    </source>
</reference>
<keyword evidence="1" id="KW-1133">Transmembrane helix</keyword>
<organism evidence="2 3">
    <name type="scientific">Candidatus Methylocalor cossyra</name>
    <dbReference type="NCBI Taxonomy" id="3108543"/>
    <lineage>
        <taxon>Bacteria</taxon>
        <taxon>Pseudomonadati</taxon>
        <taxon>Pseudomonadota</taxon>
        <taxon>Gammaproteobacteria</taxon>
        <taxon>Methylococcales</taxon>
        <taxon>Methylococcaceae</taxon>
        <taxon>Candidatus Methylocalor</taxon>
    </lineage>
</organism>
<evidence type="ECO:0000256" key="1">
    <source>
        <dbReference type="SAM" id="Phobius"/>
    </source>
</evidence>
<dbReference type="EMBL" id="OZ026885">
    <property type="protein sequence ID" value="CAL1242065.1"/>
    <property type="molecule type" value="Genomic_DNA"/>
</dbReference>
<keyword evidence="1" id="KW-0812">Transmembrane</keyword>
<gene>
    <name evidence="2" type="ORF">MECH1_V1_P0133</name>
</gene>
<feature type="transmembrane region" description="Helical" evidence="1">
    <location>
        <begin position="25"/>
        <end position="44"/>
    </location>
</feature>
<evidence type="ECO:0000313" key="2">
    <source>
        <dbReference type="EMBL" id="CAL1242065.1"/>
    </source>
</evidence>
<dbReference type="Proteomes" id="UP001497493">
    <property type="component" value="Plasmid 2"/>
</dbReference>
<keyword evidence="1" id="KW-0472">Membrane</keyword>
<keyword evidence="2" id="KW-0614">Plasmid</keyword>
<accession>A0ABP1CFX6</accession>
<protein>
    <submittedName>
        <fullName evidence="2">Uncharacterized protein</fullName>
    </submittedName>
</protein>
<keyword evidence="3" id="KW-1185">Reference proteome</keyword>
<evidence type="ECO:0000313" key="3">
    <source>
        <dbReference type="Proteomes" id="UP001497493"/>
    </source>
</evidence>
<name>A0ABP1CFX6_9GAMM</name>
<proteinExistence type="predicted"/>
<sequence length="103" mass="11146">MTIIDLSIRGDIASLAYNWWRDGGAGFPVFLCAFPLCFAIAIRIQIKGAAVFSSFSALKANSPHRLQDARSFSICAITRLINHTVMAFIMGINGTASHWAGNA</sequence>